<dbReference type="RefSeq" id="XP_028882536.1">
    <property type="nucleotide sequence ID" value="XM_029025980.1"/>
</dbReference>
<dbReference type="VEuPathDB" id="TriTrypDB:TM35_000161080"/>
<comment type="caution">
    <text evidence="1">The sequence shown here is derived from an EMBL/GenBank/DDBJ whole genome shotgun (WGS) entry which is preliminary data.</text>
</comment>
<keyword evidence="2" id="KW-1185">Reference proteome</keyword>
<reference evidence="1 2" key="1">
    <citation type="submission" date="2017-03" db="EMBL/GenBank/DDBJ databases">
        <title>An alternative strategy for trypanosome survival in the mammalian bloodstream revealed through genome and transcriptome analysis of the ubiquitous bovine parasite Trypanosoma (Megatrypanum) theileri.</title>
        <authorList>
            <person name="Kelly S."/>
            <person name="Ivens A."/>
            <person name="Mott A."/>
            <person name="O'Neill E."/>
            <person name="Emms D."/>
            <person name="Macleod O."/>
            <person name="Voorheis P."/>
            <person name="Matthews J."/>
            <person name="Matthews K."/>
            <person name="Carrington M."/>
        </authorList>
    </citation>
    <scope>NUCLEOTIDE SEQUENCE [LARGE SCALE GENOMIC DNA]</scope>
    <source>
        <strain evidence="1">Edinburgh</strain>
    </source>
</reference>
<dbReference type="EMBL" id="NBCO01000016">
    <property type="protein sequence ID" value="ORC88470.1"/>
    <property type="molecule type" value="Genomic_DNA"/>
</dbReference>
<proteinExistence type="predicted"/>
<dbReference type="AlphaFoldDB" id="A0A1X0NWI3"/>
<dbReference type="GeneID" id="39985760"/>
<dbReference type="Proteomes" id="UP000192257">
    <property type="component" value="Unassembled WGS sequence"/>
</dbReference>
<gene>
    <name evidence="1" type="ORF">TM35_000161080</name>
</gene>
<protein>
    <submittedName>
        <fullName evidence="1">Uncharacterized protein</fullName>
    </submittedName>
</protein>
<dbReference type="OrthoDB" id="10449316at2759"/>
<evidence type="ECO:0000313" key="1">
    <source>
        <dbReference type="EMBL" id="ORC88470.1"/>
    </source>
</evidence>
<name>A0A1X0NWI3_9TRYP</name>
<evidence type="ECO:0000313" key="2">
    <source>
        <dbReference type="Proteomes" id="UP000192257"/>
    </source>
</evidence>
<organism evidence="1 2">
    <name type="scientific">Trypanosoma theileri</name>
    <dbReference type="NCBI Taxonomy" id="67003"/>
    <lineage>
        <taxon>Eukaryota</taxon>
        <taxon>Discoba</taxon>
        <taxon>Euglenozoa</taxon>
        <taxon>Kinetoplastea</taxon>
        <taxon>Metakinetoplastina</taxon>
        <taxon>Trypanosomatida</taxon>
        <taxon>Trypanosomatidae</taxon>
        <taxon>Trypanosoma</taxon>
    </lineage>
</organism>
<sequence>MKTHKNDEIVDSMGTIFQEMCRRLDGAEASSQHLQKVTHEWISFTQTLQEEEDAVAALSHSLSSFFLPLVEEVVVLLHELETVLDGKKCCDEKAPLTPS</sequence>
<accession>A0A1X0NWI3</accession>